<dbReference type="FunFam" id="3.30.450.60:FF:000003">
    <property type="entry name" value="Coatomer subunit delta"/>
    <property type="match status" value="2"/>
</dbReference>
<dbReference type="PANTHER" id="PTHR10121">
    <property type="entry name" value="COATOMER SUBUNIT DELTA"/>
    <property type="match status" value="1"/>
</dbReference>
<dbReference type="EMBL" id="JABANP010000111">
    <property type="protein sequence ID" value="KAF4689957.1"/>
    <property type="molecule type" value="Genomic_DNA"/>
</dbReference>
<dbReference type="GO" id="GO:0015031">
    <property type="term" value="P:protein transport"/>
    <property type="evidence" value="ECO:0007669"/>
    <property type="project" value="UniProtKB-KW"/>
</dbReference>
<evidence type="ECO:0000256" key="9">
    <source>
        <dbReference type="SAM" id="MobiDB-lite"/>
    </source>
</evidence>
<evidence type="ECO:0000256" key="2">
    <source>
        <dbReference type="ARBA" id="ARBA00011775"/>
    </source>
</evidence>
<dbReference type="CDD" id="cd14830">
    <property type="entry name" value="Delta_COP_N"/>
    <property type="match status" value="2"/>
</dbReference>
<proteinExistence type="inferred from homology"/>
<dbReference type="InterPro" id="IPR011012">
    <property type="entry name" value="Longin-like_dom_sf"/>
</dbReference>
<name>A0A7J6P299_PEROL</name>
<keyword evidence="10" id="KW-0812">Transmembrane</keyword>
<dbReference type="Gene3D" id="3.30.450.60">
    <property type="match status" value="2"/>
</dbReference>
<keyword evidence="6 7" id="KW-0653">Protein transport</keyword>
<evidence type="ECO:0000256" key="7">
    <source>
        <dbReference type="RuleBase" id="RU366052"/>
    </source>
</evidence>
<feature type="region of interest" description="Disordered" evidence="9">
    <location>
        <begin position="593"/>
        <end position="642"/>
    </location>
</feature>
<dbReference type="InterPro" id="IPR022775">
    <property type="entry name" value="AP_mu_sigma_su"/>
</dbReference>
<dbReference type="OrthoDB" id="448893at2759"/>
<evidence type="ECO:0000256" key="1">
    <source>
        <dbReference type="ARBA" id="ARBA00010516"/>
    </source>
</evidence>
<dbReference type="SUPFAM" id="SSF53756">
    <property type="entry name" value="UDP-Glycosyltransferase/glycogen phosphorylase"/>
    <property type="match status" value="1"/>
</dbReference>
<dbReference type="Proteomes" id="UP000541610">
    <property type="component" value="Unassembled WGS sequence"/>
</dbReference>
<comment type="subunit">
    <text evidence="2 7">Oligomeric complex that consists of at least the alpha, beta, beta', gamma, delta, epsilon and zeta subunits.</text>
</comment>
<evidence type="ECO:0000256" key="6">
    <source>
        <dbReference type="ARBA" id="ARBA00022927"/>
    </source>
</evidence>
<evidence type="ECO:0000256" key="5">
    <source>
        <dbReference type="ARBA" id="ARBA00022676"/>
    </source>
</evidence>
<keyword evidence="7" id="KW-0931">ER-Golgi transport</keyword>
<reference evidence="13 14" key="1">
    <citation type="submission" date="2020-04" db="EMBL/GenBank/DDBJ databases">
        <title>Perkinsus olseni comparative genomics.</title>
        <authorList>
            <person name="Bogema D.R."/>
        </authorList>
    </citation>
    <scope>NUCLEOTIDE SEQUENCE [LARGE SCALE GENOMIC DNA]</scope>
    <source>
        <strain evidence="13">00978-12</strain>
    </source>
</reference>
<dbReference type="GO" id="GO:0051645">
    <property type="term" value="P:Golgi localization"/>
    <property type="evidence" value="ECO:0007669"/>
    <property type="project" value="TreeGrafter"/>
</dbReference>
<evidence type="ECO:0000256" key="3">
    <source>
        <dbReference type="ARBA" id="ARBA00022448"/>
    </source>
</evidence>
<feature type="domain" description="Glycosyl transferase family 1" evidence="11">
    <location>
        <begin position="196"/>
        <end position="317"/>
    </location>
</feature>
<keyword evidence="7 10" id="KW-0472">Membrane</keyword>
<evidence type="ECO:0000313" key="14">
    <source>
        <dbReference type="Proteomes" id="UP000541610"/>
    </source>
</evidence>
<dbReference type="GO" id="GO:0006888">
    <property type="term" value="P:endoplasmic reticulum to Golgi vesicle-mediated transport"/>
    <property type="evidence" value="ECO:0007669"/>
    <property type="project" value="TreeGrafter"/>
</dbReference>
<dbReference type="InterPro" id="IPR027059">
    <property type="entry name" value="Coatomer_dsu"/>
</dbReference>
<comment type="caution">
    <text evidence="13">The sequence shown here is derived from an EMBL/GenBank/DDBJ whole genome shotgun (WGS) entry which is preliminary data.</text>
</comment>
<keyword evidence="7" id="KW-0333">Golgi apparatus</keyword>
<feature type="transmembrane region" description="Helical" evidence="10">
    <location>
        <begin position="28"/>
        <end position="50"/>
    </location>
</feature>
<dbReference type="Gene3D" id="3.40.50.2000">
    <property type="entry name" value="Glycogen Phosphorylase B"/>
    <property type="match status" value="1"/>
</dbReference>
<keyword evidence="4 7" id="KW-0963">Cytoplasm</keyword>
<evidence type="ECO:0000256" key="4">
    <source>
        <dbReference type="ARBA" id="ARBA00022490"/>
    </source>
</evidence>
<keyword evidence="8" id="KW-0175">Coiled coil</keyword>
<evidence type="ECO:0000313" key="13">
    <source>
        <dbReference type="EMBL" id="KAF4689957.1"/>
    </source>
</evidence>
<accession>A0A7J6P299</accession>
<keyword evidence="5 13" id="KW-0328">Glycosyltransferase</keyword>
<gene>
    <name evidence="13" type="primary">ALG2</name>
    <name evidence="13" type="ORF">FOZ60_000968</name>
</gene>
<evidence type="ECO:0000259" key="12">
    <source>
        <dbReference type="Pfam" id="PF01217"/>
    </source>
</evidence>
<comment type="subcellular location">
    <subcellularLocation>
        <location evidence="7">Cytoplasm</location>
    </subcellularLocation>
    <subcellularLocation>
        <location evidence="7">Golgi apparatus membrane</location>
        <topology evidence="7">Peripheral membrane protein</topology>
        <orientation evidence="7">Cytoplasmic side</orientation>
    </subcellularLocation>
    <subcellularLocation>
        <location evidence="7">Cytoplasmic vesicle</location>
        <location evidence="7">COPI-coated vesicle membrane</location>
        <topology evidence="7">Peripheral membrane protein</topology>
        <orientation evidence="7">Cytoplasmic side</orientation>
    </subcellularLocation>
</comment>
<sequence length="1497" mass="166846">MTYNTVFQSTRDGTLKVTVAGDWLPRTIFGRFTVVCAIMRMVYLCLYAFVTGARFDVAINDQVSFINPLLRLIAPRVIFYCHFPRPAVMCRPNAGTKAIIQSSGCRPRICDGVLGRYPVDRLEEVTTGMADCIAVNSEFTKRTTRETFPSLKDKELRVIYPPVDLTATDAFLREGPRTPPKDELDPSVAADLVKNGFYVSLNRYERKKNIGLAIAAYKLFLESSEADGVKTLPYLVIAGGYDSRVRENVEHYNELKEMAQGVNQEVIFLRSVSDGVRLWLLRNALATLYTPSREHFGIVPCESMALDTSGTPVIAPALCSEGPAEAYEFCRAMKEFQQRDANREKVCEDWVRQKFGLEHFAQELDKCTQCEEHVTAGSSFQSRIFSQERYGGTFGSHRVRPEGLIGPPVCRCLEVEDRRWIREGGPVGDLDRPGLLGAFIKLVESQKSDHTYIETENIRYVYQPMEQLYLVLLTSRESNILQDLDTLKLLTIVRAAAVVPEVVKNTISEETVLDSAFDLVFAFDEVITFGYREAVTLSQIKTYTEMDSHEERLAQMIEQSKMNEAKEVAKKKQLELARQRALLAKEERLRSRMMPSVGDGSPTGFGSDAVVGPYGDDRSPPAAAPSDRFQGGGFTSAAEVHPAAASDDRYEAAFPMGGGPKKGLVLGRKRGQQPGPNSIPPTLGEMMAMNAQPSDQGLDSSFFLPRLVLIYGGFISSSSVKAKTLLARQFVDIPRLRIEGLLGAFIKLVESQKSDHTYIETENIRYVYQPMEQLYLVLITTRQSNILEDLDTLKLFTNVVQDVVKTSVTEDAVLDNVFDLVFAFDEVVSFGYREAVTLSQIKTYTEMDSHEERLAQMIEQSKMNEAKEVAKKKQLELARLRAQQAKEARLRSSRQGYSTVDSLGGVPSGFGNDSAAASPDDFSSAGGDDLSVPASSSRSTQQQQQFQGGGFTTSAASESSQNEYYQQQQSIMSSGAPKKGLVLGRKRHQQAAGQQQQFTAMAMNDEPDNAATMDGRECKRCGPVGRVVMRYIPLLLLLLVVVVAANYIEDTTSCSHTADGIDWPQAMRDLRAHCSDKVASPAQRSLSLESYPYHCTLEGVALAVSLMEGILPDRTHQLPHCFNAVVTAGGIILAHWKLATTALNCRIPMGTLRALVREALQHSYLLDASHWPMLAVYAHAILEEVEGSPEGFDFRPPRGDSPRGHPFEDVTFLLLLAIAEKFPEVAVLLQGGILNIFIRTGMIDTHFVFVLAGSMIPQSRESLGLMIDVLSNTRVGFVGGPSIDEGIVYVDYTYRLVTHHWSINFDPTYHWSFQPLPDVPRSQSYYFGPPRQGYFDGVEGASFNLTTTPYLQGQLFMRHNDLKMFHTVDGRSINFGCTIQSTNCDMTWMYKGFSIPPCCQRTLRRLMDYTHDLFARLGFRYMITDGALLGSLKFGKLLDWDGDIDLHIHTEDFMRIETEVLPVVLRDGYYLRKARKRACRVTTGVAVDSPSVLDTAS</sequence>
<keyword evidence="10" id="KW-1133">Transmembrane helix</keyword>
<evidence type="ECO:0000256" key="8">
    <source>
        <dbReference type="SAM" id="Coils"/>
    </source>
</evidence>
<organism evidence="13 14">
    <name type="scientific">Perkinsus olseni</name>
    <name type="common">Perkinsus atlanticus</name>
    <dbReference type="NCBI Taxonomy" id="32597"/>
    <lineage>
        <taxon>Eukaryota</taxon>
        <taxon>Sar</taxon>
        <taxon>Alveolata</taxon>
        <taxon>Perkinsozoa</taxon>
        <taxon>Perkinsea</taxon>
        <taxon>Perkinsida</taxon>
        <taxon>Perkinsidae</taxon>
        <taxon>Perkinsus</taxon>
    </lineage>
</organism>
<dbReference type="SUPFAM" id="SSF64356">
    <property type="entry name" value="SNARE-like"/>
    <property type="match status" value="2"/>
</dbReference>
<comment type="function">
    <text evidence="7">The coatomer is a cytosolic protein complex that binds to dilysine motifs and reversibly associates with Golgi non-clathrin-coated vesicles, which further mediate biosynthetic protein transport from the ER, via the Golgi up to the trans Golgi network.</text>
</comment>
<comment type="similarity">
    <text evidence="1 7">Belongs to the adaptor complexes medium subunit family. Delta-COP subfamily.</text>
</comment>
<dbReference type="Pfam" id="PF00534">
    <property type="entry name" value="Glycos_transf_1"/>
    <property type="match status" value="1"/>
</dbReference>
<keyword evidence="13" id="KW-0808">Transferase</keyword>
<feature type="domain" description="AP complex mu/sigma subunit" evidence="12">
    <location>
        <begin position="720"/>
        <end position="832"/>
    </location>
</feature>
<protein>
    <recommendedName>
        <fullName evidence="7">Coatomer subunit delta</fullName>
    </recommendedName>
</protein>
<dbReference type="GO" id="GO:0006890">
    <property type="term" value="P:retrograde vesicle-mediated transport, Golgi to endoplasmic reticulum"/>
    <property type="evidence" value="ECO:0007669"/>
    <property type="project" value="UniProtKB-UniRule"/>
</dbReference>
<feature type="coiled-coil region" evidence="8">
    <location>
        <begin position="562"/>
        <end position="589"/>
    </location>
</feature>
<feature type="compositionally biased region" description="Low complexity" evidence="9">
    <location>
        <begin position="913"/>
        <end position="970"/>
    </location>
</feature>
<dbReference type="Pfam" id="PF01217">
    <property type="entry name" value="Clat_adaptor_s"/>
    <property type="match status" value="1"/>
</dbReference>
<feature type="region of interest" description="Disordered" evidence="9">
    <location>
        <begin position="910"/>
        <end position="971"/>
    </location>
</feature>
<dbReference type="GO" id="GO:0000139">
    <property type="term" value="C:Golgi membrane"/>
    <property type="evidence" value="ECO:0007669"/>
    <property type="project" value="UniProtKB-SubCell"/>
</dbReference>
<dbReference type="GO" id="GO:0016757">
    <property type="term" value="F:glycosyltransferase activity"/>
    <property type="evidence" value="ECO:0007669"/>
    <property type="project" value="UniProtKB-KW"/>
</dbReference>
<dbReference type="InterPro" id="IPR001296">
    <property type="entry name" value="Glyco_trans_1"/>
</dbReference>
<keyword evidence="3 7" id="KW-0813">Transport</keyword>
<evidence type="ECO:0000256" key="10">
    <source>
        <dbReference type="SAM" id="Phobius"/>
    </source>
</evidence>
<dbReference type="GO" id="GO:0030126">
    <property type="term" value="C:COPI vesicle coat"/>
    <property type="evidence" value="ECO:0007669"/>
    <property type="project" value="UniProtKB-UniRule"/>
</dbReference>
<evidence type="ECO:0000259" key="11">
    <source>
        <dbReference type="Pfam" id="PF00534"/>
    </source>
</evidence>
<dbReference type="PANTHER" id="PTHR10121:SF0">
    <property type="entry name" value="COATOMER SUBUNIT DELTA"/>
    <property type="match status" value="1"/>
</dbReference>